<dbReference type="EC" id="3.5.1.104" evidence="3"/>
<evidence type="ECO:0000313" key="3">
    <source>
        <dbReference type="EMBL" id="VYU18478.1"/>
    </source>
</evidence>
<evidence type="ECO:0000259" key="2">
    <source>
        <dbReference type="PROSITE" id="PS51677"/>
    </source>
</evidence>
<feature type="domain" description="NodB homology" evidence="2">
    <location>
        <begin position="123"/>
        <end position="320"/>
    </location>
</feature>
<feature type="region of interest" description="Disordered" evidence="1">
    <location>
        <begin position="60"/>
        <end position="80"/>
    </location>
</feature>
<dbReference type="InterPro" id="IPR011330">
    <property type="entry name" value="Glyco_hydro/deAcase_b/a-brl"/>
</dbReference>
<dbReference type="PROSITE" id="PS51677">
    <property type="entry name" value="NODB"/>
    <property type="match status" value="1"/>
</dbReference>
<gene>
    <name evidence="3" type="primary">pgdA_2</name>
    <name evidence="3" type="ORF">CTLFYP3_01691</name>
</gene>
<organism evidence="3">
    <name type="scientific">Clostridium tertium</name>
    <dbReference type="NCBI Taxonomy" id="1559"/>
    <lineage>
        <taxon>Bacteria</taxon>
        <taxon>Bacillati</taxon>
        <taxon>Bacillota</taxon>
        <taxon>Clostridia</taxon>
        <taxon>Eubacteriales</taxon>
        <taxon>Clostridiaceae</taxon>
        <taxon>Clostridium</taxon>
    </lineage>
</organism>
<dbReference type="InterPro" id="IPR050248">
    <property type="entry name" value="Polysacc_deacetylase_ArnD"/>
</dbReference>
<evidence type="ECO:0000256" key="1">
    <source>
        <dbReference type="SAM" id="MobiDB-lite"/>
    </source>
</evidence>
<dbReference type="GO" id="GO:0005975">
    <property type="term" value="P:carbohydrate metabolic process"/>
    <property type="evidence" value="ECO:0007669"/>
    <property type="project" value="InterPro"/>
</dbReference>
<protein>
    <submittedName>
        <fullName evidence="3">Peptidoglycan-N-acetylglucosamine deacetylase</fullName>
        <ecNumber evidence="3">3.5.1.104</ecNumber>
    </submittedName>
</protein>
<dbReference type="AlphaFoldDB" id="A0A6N3CTM3"/>
<keyword evidence="3" id="KW-0378">Hydrolase</keyword>
<dbReference type="InterPro" id="IPR002509">
    <property type="entry name" value="NODB_dom"/>
</dbReference>
<name>A0A6N3CTM3_9CLOT</name>
<dbReference type="SUPFAM" id="SSF88713">
    <property type="entry name" value="Glycoside hydrolase/deacetylase"/>
    <property type="match status" value="1"/>
</dbReference>
<dbReference type="EMBL" id="CACRTO010000018">
    <property type="protein sequence ID" value="VYU18478.1"/>
    <property type="molecule type" value="Genomic_DNA"/>
</dbReference>
<dbReference type="Pfam" id="PF01522">
    <property type="entry name" value="Polysacc_deac_1"/>
    <property type="match status" value="1"/>
</dbReference>
<dbReference type="PANTHER" id="PTHR10587">
    <property type="entry name" value="GLYCOSYL TRANSFERASE-RELATED"/>
    <property type="match status" value="1"/>
</dbReference>
<dbReference type="GO" id="GO:0016810">
    <property type="term" value="F:hydrolase activity, acting on carbon-nitrogen (but not peptide) bonds"/>
    <property type="evidence" value="ECO:0007669"/>
    <property type="project" value="InterPro"/>
</dbReference>
<reference evidence="3" key="1">
    <citation type="submission" date="2019-11" db="EMBL/GenBank/DDBJ databases">
        <authorList>
            <person name="Feng L."/>
        </authorList>
    </citation>
    <scope>NUCLEOTIDE SEQUENCE</scope>
    <source>
        <strain evidence="3">CTertiumLFYP3</strain>
    </source>
</reference>
<accession>A0A6N3CTM3</accession>
<dbReference type="PANTHER" id="PTHR10587:SF125">
    <property type="entry name" value="POLYSACCHARIDE DEACETYLASE YHEN-RELATED"/>
    <property type="match status" value="1"/>
</dbReference>
<sequence length="323" mass="37149">MKKRTTRKSKRVKYMKKYILFLIILFISTFTIFTFVNKFRNDTTETKADIIENDINDKDIDDENNNSVATEDDKKEDDNIEDTGVLDNSGYLSLEEDENADDASIVIPETMYKWNFYREDNKKIAYLTFDDGPSEHSTEKILDILNDNNIKATFFTLGSSIENNPRSKEILQRIAKEGHAIGSHGYSHNYSVLYPNRTVDVQAFLNDFEKNDKLLKENLGKDFSTRLIRLPGGHSSWNGTEALDEALSSKGIIQMDWNALNGDAEGHDKPKEVLLNNLKDTVLDQDVVIILMHDTDMKKGTVDYLQDAINYLREQGYEFRTLK</sequence>
<dbReference type="Gene3D" id="3.20.20.370">
    <property type="entry name" value="Glycoside hydrolase/deacetylase"/>
    <property type="match status" value="1"/>
</dbReference>
<dbReference type="RefSeq" id="WP_421755572.1">
    <property type="nucleotide sequence ID" value="NZ_CACRTO010000018.1"/>
</dbReference>
<dbReference type="CDD" id="cd10944">
    <property type="entry name" value="CE4_SmPgdA_like"/>
    <property type="match status" value="1"/>
</dbReference>
<proteinExistence type="predicted"/>